<proteinExistence type="predicted"/>
<sequence length="42" mass="5064">MNCAISVVIIGWDGYFFHDEIVADRYLSFRQAERRICLWLQK</sequence>
<name>G6AZY5_9BACT</name>
<gene>
    <name evidence="1" type="ORF">HMPREF0673_02202</name>
</gene>
<accession>G6AZY5</accession>
<dbReference type="EMBL" id="AFZZ01000189">
    <property type="protein sequence ID" value="EHJ38048.1"/>
    <property type="molecule type" value="Genomic_DNA"/>
</dbReference>
<dbReference type="Proteomes" id="UP000004407">
    <property type="component" value="Unassembled WGS sequence"/>
</dbReference>
<evidence type="ECO:0000313" key="2">
    <source>
        <dbReference type="Proteomes" id="UP000004407"/>
    </source>
</evidence>
<comment type="caution">
    <text evidence="1">The sequence shown here is derived from an EMBL/GenBank/DDBJ whole genome shotgun (WGS) entry which is preliminary data.</text>
</comment>
<protein>
    <submittedName>
        <fullName evidence="1">Uncharacterized protein</fullName>
    </submittedName>
</protein>
<evidence type="ECO:0000313" key="1">
    <source>
        <dbReference type="EMBL" id="EHJ38048.1"/>
    </source>
</evidence>
<dbReference type="HOGENOM" id="CLU_3255979_0_0_10"/>
<dbReference type="AlphaFoldDB" id="G6AZY5"/>
<organism evidence="1 2">
    <name type="scientific">Leyella stercorea DSM 18206</name>
    <dbReference type="NCBI Taxonomy" id="1002367"/>
    <lineage>
        <taxon>Bacteria</taxon>
        <taxon>Pseudomonadati</taxon>
        <taxon>Bacteroidota</taxon>
        <taxon>Bacteroidia</taxon>
        <taxon>Bacteroidales</taxon>
        <taxon>Prevotellaceae</taxon>
        <taxon>Leyella</taxon>
    </lineage>
</organism>
<reference evidence="1 2" key="1">
    <citation type="submission" date="2011-08" db="EMBL/GenBank/DDBJ databases">
        <authorList>
            <person name="Weinstock G."/>
            <person name="Sodergren E."/>
            <person name="Clifton S."/>
            <person name="Fulton L."/>
            <person name="Fulton B."/>
            <person name="Courtney L."/>
            <person name="Fronick C."/>
            <person name="Harrison M."/>
            <person name="Strong C."/>
            <person name="Farmer C."/>
            <person name="Delahaunty K."/>
            <person name="Markovic C."/>
            <person name="Hall O."/>
            <person name="Minx P."/>
            <person name="Tomlinson C."/>
            <person name="Mitreva M."/>
            <person name="Hou S."/>
            <person name="Chen J."/>
            <person name="Wollam A."/>
            <person name="Pepin K.H."/>
            <person name="Johnson M."/>
            <person name="Bhonagiri V."/>
            <person name="Zhang X."/>
            <person name="Suruliraj S."/>
            <person name="Warren W."/>
            <person name="Chinwalla A."/>
            <person name="Mardis E.R."/>
            <person name="Wilson R.K."/>
        </authorList>
    </citation>
    <scope>NUCLEOTIDE SEQUENCE [LARGE SCALE GENOMIC DNA]</scope>
    <source>
        <strain evidence="1 2">DSM 18206</strain>
    </source>
</reference>